<dbReference type="NCBIfam" id="TIGR01354">
    <property type="entry name" value="cyt_deam_tetra"/>
    <property type="match status" value="1"/>
</dbReference>
<dbReference type="InterPro" id="IPR016193">
    <property type="entry name" value="Cytidine_deaminase-like"/>
</dbReference>
<evidence type="ECO:0000256" key="9">
    <source>
        <dbReference type="ARBA" id="ARBA00032005"/>
    </source>
</evidence>
<feature type="binding site" evidence="13">
    <location>
        <begin position="35"/>
        <end position="41"/>
    </location>
    <ligand>
        <name>substrate</name>
    </ligand>
</feature>
<dbReference type="GO" id="GO:0072527">
    <property type="term" value="P:pyrimidine-containing compound metabolic process"/>
    <property type="evidence" value="ECO:0007669"/>
    <property type="project" value="UniProtKB-ARBA"/>
</dbReference>
<accession>A0AA41YI14</accession>
<dbReference type="NCBIfam" id="NF004064">
    <property type="entry name" value="PRK05578.1"/>
    <property type="match status" value="1"/>
</dbReference>
<dbReference type="GO" id="GO:0004126">
    <property type="term" value="F:cytidine deaminase activity"/>
    <property type="evidence" value="ECO:0007669"/>
    <property type="project" value="UniProtKB-UniRule"/>
</dbReference>
<dbReference type="AlphaFoldDB" id="A0AA41YI14"/>
<dbReference type="InterPro" id="IPR006262">
    <property type="entry name" value="Cyt_deam_tetra"/>
</dbReference>
<dbReference type="InterPro" id="IPR002125">
    <property type="entry name" value="CMP_dCMP_dom"/>
</dbReference>
<keyword evidence="7 15" id="KW-0378">Hydrolase</keyword>
<dbReference type="GO" id="GO:0042802">
    <property type="term" value="F:identical protein binding"/>
    <property type="evidence" value="ECO:0007669"/>
    <property type="project" value="UniProtKB-ARBA"/>
</dbReference>
<dbReference type="PANTHER" id="PTHR11644">
    <property type="entry name" value="CYTIDINE DEAMINASE"/>
    <property type="match status" value="1"/>
</dbReference>
<evidence type="ECO:0000256" key="13">
    <source>
        <dbReference type="PIRSR" id="PIRSR606262-2"/>
    </source>
</evidence>
<evidence type="ECO:0000256" key="10">
    <source>
        <dbReference type="ARBA" id="ARBA00049252"/>
    </source>
</evidence>
<evidence type="ECO:0000259" key="16">
    <source>
        <dbReference type="PROSITE" id="PS51747"/>
    </source>
</evidence>
<evidence type="ECO:0000256" key="11">
    <source>
        <dbReference type="ARBA" id="ARBA00049558"/>
    </source>
</evidence>
<comment type="catalytic activity">
    <reaction evidence="11 15">
        <text>cytidine + H2O + H(+) = uridine + NH4(+)</text>
        <dbReference type="Rhea" id="RHEA:16069"/>
        <dbReference type="ChEBI" id="CHEBI:15377"/>
        <dbReference type="ChEBI" id="CHEBI:15378"/>
        <dbReference type="ChEBI" id="CHEBI:16704"/>
        <dbReference type="ChEBI" id="CHEBI:17562"/>
        <dbReference type="ChEBI" id="CHEBI:28938"/>
        <dbReference type="EC" id="3.5.4.5"/>
    </reaction>
</comment>
<dbReference type="PROSITE" id="PS51257">
    <property type="entry name" value="PROKAR_LIPOPROTEIN"/>
    <property type="match status" value="1"/>
</dbReference>
<comment type="function">
    <text evidence="2 15">This enzyme scavenges exogenous and endogenous cytidine and 2'-deoxycytidine for UMP synthesis.</text>
</comment>
<feature type="domain" description="CMP/dCMP-type deaminase" evidence="16">
    <location>
        <begin position="1"/>
        <end position="123"/>
    </location>
</feature>
<dbReference type="Pfam" id="PF00383">
    <property type="entry name" value="dCMP_cyt_deam_1"/>
    <property type="match status" value="1"/>
</dbReference>
<dbReference type="GO" id="GO:0008270">
    <property type="term" value="F:zinc ion binding"/>
    <property type="evidence" value="ECO:0007669"/>
    <property type="project" value="UniProtKB-UniRule"/>
</dbReference>
<dbReference type="PROSITE" id="PS00903">
    <property type="entry name" value="CYT_DCMP_DEAMINASES_1"/>
    <property type="match status" value="1"/>
</dbReference>
<evidence type="ECO:0000313" key="18">
    <source>
        <dbReference type="Proteomes" id="UP001165679"/>
    </source>
</evidence>
<keyword evidence="8 14" id="KW-0862">Zinc</keyword>
<evidence type="ECO:0000256" key="2">
    <source>
        <dbReference type="ARBA" id="ARBA00003949"/>
    </source>
</evidence>
<evidence type="ECO:0000256" key="15">
    <source>
        <dbReference type="RuleBase" id="RU364006"/>
    </source>
</evidence>
<keyword evidence="18" id="KW-1185">Reference proteome</keyword>
<dbReference type="Gene3D" id="3.40.140.10">
    <property type="entry name" value="Cytidine Deaminase, domain 2"/>
    <property type="match status" value="1"/>
</dbReference>
<comment type="similarity">
    <text evidence="3 15">Belongs to the cytidine and deoxycytidylate deaminase family.</text>
</comment>
<dbReference type="CDD" id="cd01283">
    <property type="entry name" value="cytidine_deaminase"/>
    <property type="match status" value="1"/>
</dbReference>
<name>A0AA41YI14_9PROT</name>
<dbReference type="SUPFAM" id="SSF53927">
    <property type="entry name" value="Cytidine deaminase-like"/>
    <property type="match status" value="1"/>
</dbReference>
<evidence type="ECO:0000256" key="12">
    <source>
        <dbReference type="PIRSR" id="PIRSR606262-1"/>
    </source>
</evidence>
<organism evidence="17 18">
    <name type="scientific">Limobrevibacterium gyesilva</name>
    <dbReference type="NCBI Taxonomy" id="2991712"/>
    <lineage>
        <taxon>Bacteria</taxon>
        <taxon>Pseudomonadati</taxon>
        <taxon>Pseudomonadota</taxon>
        <taxon>Alphaproteobacteria</taxon>
        <taxon>Acetobacterales</taxon>
        <taxon>Acetobacteraceae</taxon>
        <taxon>Limobrevibacterium</taxon>
    </lineage>
</organism>
<feature type="binding site" evidence="14">
    <location>
        <position position="88"/>
    </location>
    <ligand>
        <name>Zn(2+)</name>
        <dbReference type="ChEBI" id="CHEBI:29105"/>
        <note>catalytic</note>
    </ligand>
</feature>
<dbReference type="GO" id="GO:0055086">
    <property type="term" value="P:nucleobase-containing small molecule metabolic process"/>
    <property type="evidence" value="ECO:0007669"/>
    <property type="project" value="UniProtKB-ARBA"/>
</dbReference>
<evidence type="ECO:0000256" key="4">
    <source>
        <dbReference type="ARBA" id="ARBA00012783"/>
    </source>
</evidence>
<dbReference type="PROSITE" id="PS51747">
    <property type="entry name" value="CYT_DCMP_DEAMINASES_2"/>
    <property type="match status" value="1"/>
</dbReference>
<evidence type="ECO:0000256" key="3">
    <source>
        <dbReference type="ARBA" id="ARBA00006576"/>
    </source>
</evidence>
<dbReference type="RefSeq" id="WP_264712474.1">
    <property type="nucleotide sequence ID" value="NZ_JAPDNT010000002.1"/>
</dbReference>
<evidence type="ECO:0000256" key="1">
    <source>
        <dbReference type="ARBA" id="ARBA00001947"/>
    </source>
</evidence>
<evidence type="ECO:0000256" key="8">
    <source>
        <dbReference type="ARBA" id="ARBA00022833"/>
    </source>
</evidence>
<sequence>MQAARAAAEASYSPYSRFRVGAAVLAGGTVFSGCNVENASYGLTVCAERIAIFTAVAAGHRRIACIAVACVDAEASATQASLMPCGACLQVIAEFGTADTQLHVHGSRSYTLRELLPYAFRLGQPASSRSGC</sequence>
<dbReference type="InterPro" id="IPR050202">
    <property type="entry name" value="Cyt/Deoxycyt_deaminase"/>
</dbReference>
<comment type="catalytic activity">
    <reaction evidence="10 15">
        <text>2'-deoxycytidine + H2O + H(+) = 2'-deoxyuridine + NH4(+)</text>
        <dbReference type="Rhea" id="RHEA:13433"/>
        <dbReference type="ChEBI" id="CHEBI:15377"/>
        <dbReference type="ChEBI" id="CHEBI:15378"/>
        <dbReference type="ChEBI" id="CHEBI:15698"/>
        <dbReference type="ChEBI" id="CHEBI:16450"/>
        <dbReference type="ChEBI" id="CHEBI:28938"/>
        <dbReference type="EC" id="3.5.4.5"/>
    </reaction>
</comment>
<gene>
    <name evidence="17" type="ORF">OL599_04635</name>
</gene>
<evidence type="ECO:0000313" key="17">
    <source>
        <dbReference type="EMBL" id="MCW3473856.1"/>
    </source>
</evidence>
<reference evidence="17" key="1">
    <citation type="submission" date="2022-09" db="EMBL/GenBank/DDBJ databases">
        <title>Rhodovastum sp. nov. RN2-1 isolated from soil in Seongnam, South Korea.</title>
        <authorList>
            <person name="Le N.T."/>
        </authorList>
    </citation>
    <scope>NUCLEOTIDE SEQUENCE</scope>
    <source>
        <strain evidence="17">RN2-1</strain>
    </source>
</reference>
<comment type="cofactor">
    <cofactor evidence="1 14 15">
        <name>Zn(2+)</name>
        <dbReference type="ChEBI" id="CHEBI:29105"/>
    </cofactor>
</comment>
<protein>
    <recommendedName>
        <fullName evidence="5 15">Cytidine deaminase</fullName>
        <ecNumber evidence="4 15">3.5.4.5</ecNumber>
    </recommendedName>
    <alternativeName>
        <fullName evidence="9 15">Cytidine aminohydrolase</fullName>
    </alternativeName>
</protein>
<feature type="active site" description="Proton donor" evidence="12">
    <location>
        <position position="48"/>
    </location>
</feature>
<comment type="caution">
    <text evidence="17">The sequence shown here is derived from an EMBL/GenBank/DDBJ whole genome shotgun (WGS) entry which is preliminary data.</text>
</comment>
<evidence type="ECO:0000256" key="7">
    <source>
        <dbReference type="ARBA" id="ARBA00022801"/>
    </source>
</evidence>
<reference evidence="17" key="2">
    <citation type="submission" date="2022-10" db="EMBL/GenBank/DDBJ databases">
        <authorList>
            <person name="Trinh H.N."/>
        </authorList>
    </citation>
    <scope>NUCLEOTIDE SEQUENCE</scope>
    <source>
        <strain evidence="17">RN2-1</strain>
    </source>
</reference>
<proteinExistence type="inferred from homology"/>
<feature type="binding site" evidence="14">
    <location>
        <position position="85"/>
    </location>
    <ligand>
        <name>Zn(2+)</name>
        <dbReference type="ChEBI" id="CHEBI:29105"/>
        <note>catalytic</note>
    </ligand>
</feature>
<dbReference type="Proteomes" id="UP001165679">
    <property type="component" value="Unassembled WGS sequence"/>
</dbReference>
<dbReference type="InterPro" id="IPR016192">
    <property type="entry name" value="APOBEC/CMP_deaminase_Zn-bd"/>
</dbReference>
<dbReference type="EMBL" id="JAPDNT010000002">
    <property type="protein sequence ID" value="MCW3473856.1"/>
    <property type="molecule type" value="Genomic_DNA"/>
</dbReference>
<keyword evidence="6 14" id="KW-0479">Metal-binding</keyword>
<evidence type="ECO:0000256" key="5">
    <source>
        <dbReference type="ARBA" id="ARBA00018266"/>
    </source>
</evidence>
<evidence type="ECO:0000256" key="6">
    <source>
        <dbReference type="ARBA" id="ARBA00022723"/>
    </source>
</evidence>
<dbReference type="EC" id="3.5.4.5" evidence="4 15"/>
<evidence type="ECO:0000256" key="14">
    <source>
        <dbReference type="PIRSR" id="PIRSR606262-3"/>
    </source>
</evidence>
<feature type="binding site" evidence="14">
    <location>
        <position position="46"/>
    </location>
    <ligand>
        <name>Zn(2+)</name>
        <dbReference type="ChEBI" id="CHEBI:29105"/>
        <note>catalytic</note>
    </ligand>
</feature>
<dbReference type="PANTHER" id="PTHR11644:SF2">
    <property type="entry name" value="CYTIDINE DEAMINASE"/>
    <property type="match status" value="1"/>
</dbReference>
<dbReference type="GO" id="GO:0005829">
    <property type="term" value="C:cytosol"/>
    <property type="evidence" value="ECO:0007669"/>
    <property type="project" value="TreeGrafter"/>
</dbReference>